<accession>A0A8H4QL10</accession>
<protein>
    <submittedName>
        <fullName evidence="1">Uncharacterized protein</fullName>
    </submittedName>
</protein>
<name>A0A8H4QL10_9AGAR</name>
<dbReference type="Proteomes" id="UP000521872">
    <property type="component" value="Unassembled WGS sequence"/>
</dbReference>
<gene>
    <name evidence="1" type="ORF">D9613_011898</name>
</gene>
<sequence>MASTPVDLPQLESLQIFSRYYEEVLALLECIMPSPQCSLFTSCLGKITRYDSEGDEVWISPSKAYDAIMRWMLAHAKIHPWKFIWLWTMDYAESGCHLDIRDSEEHPLSSSADQGGMPVGITVELDSYGRHCLQELLSSGIFSTVERLQLTDSAHVVCSFFPLYQAFHSVTELVIEGALFMIPQHKNAALRRDLDPPLFPRLRALILIHSAERSLDEVVEFLERRVEIGLPVAALDLTGVHVPTDDDRRERLGKIKGLLIRWRATRRSPPT</sequence>
<proteinExistence type="predicted"/>
<organism evidence="1 2">
    <name type="scientific">Agrocybe pediades</name>
    <dbReference type="NCBI Taxonomy" id="84607"/>
    <lineage>
        <taxon>Eukaryota</taxon>
        <taxon>Fungi</taxon>
        <taxon>Dikarya</taxon>
        <taxon>Basidiomycota</taxon>
        <taxon>Agaricomycotina</taxon>
        <taxon>Agaricomycetes</taxon>
        <taxon>Agaricomycetidae</taxon>
        <taxon>Agaricales</taxon>
        <taxon>Agaricineae</taxon>
        <taxon>Strophariaceae</taxon>
        <taxon>Agrocybe</taxon>
    </lineage>
</organism>
<keyword evidence="2" id="KW-1185">Reference proteome</keyword>
<dbReference type="EMBL" id="JAACJL010000047">
    <property type="protein sequence ID" value="KAF4612766.1"/>
    <property type="molecule type" value="Genomic_DNA"/>
</dbReference>
<dbReference type="AlphaFoldDB" id="A0A8H4QL10"/>
<evidence type="ECO:0000313" key="2">
    <source>
        <dbReference type="Proteomes" id="UP000521872"/>
    </source>
</evidence>
<evidence type="ECO:0000313" key="1">
    <source>
        <dbReference type="EMBL" id="KAF4612766.1"/>
    </source>
</evidence>
<comment type="caution">
    <text evidence="1">The sequence shown here is derived from an EMBL/GenBank/DDBJ whole genome shotgun (WGS) entry which is preliminary data.</text>
</comment>
<reference evidence="1 2" key="1">
    <citation type="submission" date="2019-12" db="EMBL/GenBank/DDBJ databases">
        <authorList>
            <person name="Floudas D."/>
            <person name="Bentzer J."/>
            <person name="Ahren D."/>
            <person name="Johansson T."/>
            <person name="Persson P."/>
            <person name="Tunlid A."/>
        </authorList>
    </citation>
    <scope>NUCLEOTIDE SEQUENCE [LARGE SCALE GENOMIC DNA]</scope>
    <source>
        <strain evidence="1 2">CBS 102.39</strain>
    </source>
</reference>